<evidence type="ECO:0000313" key="7">
    <source>
        <dbReference type="EMBL" id="KYH26307.1"/>
    </source>
</evidence>
<keyword evidence="8" id="KW-1185">Reference proteome</keyword>
<keyword evidence="3" id="KW-0378">Hydrolase</keyword>
<dbReference type="RefSeq" id="WP_066380928.1">
    <property type="nucleotide sequence ID" value="NZ_LTAZ01000004.1"/>
</dbReference>
<dbReference type="AlphaFoldDB" id="A0A151AFY8"/>
<sequence length="292" mass="31249">MTPPVRPSRRSVLETVGGGLTATLAGCIGGRNGRPSDGNDDESAETGRETYPLMEGTAYETAVHVLTAGNGPTGMVLGGVHGNEVGGVEAAHVATEYDLVAGRLVVIPEANKPAVDEGTRNGPDGNLNRQFPIGEEPTTEIARALWAEIEEYDPDCLIDMHTSRGILRVDEGAVGQTVFSSPAEGSSEAAETAVEYMNKEVMADFLEEHPEYAFRAARVEDEDIQQSDQAHLMAAMKAGSDLGTKGWITEVTYRGLDVDQQAFLHDRLAIRLLAENEIEVESPLDGESLQSL</sequence>
<dbReference type="PANTHER" id="PTHR37326:SF1">
    <property type="entry name" value="BLL3975 PROTEIN"/>
    <property type="match status" value="1"/>
</dbReference>
<protein>
    <submittedName>
        <fullName evidence="7">Succinylglutamate desuccinylase / aspartoacylase family protein</fullName>
    </submittedName>
</protein>
<dbReference type="SUPFAM" id="SSF53187">
    <property type="entry name" value="Zn-dependent exopeptidases"/>
    <property type="match status" value="1"/>
</dbReference>
<evidence type="ECO:0000256" key="4">
    <source>
        <dbReference type="ARBA" id="ARBA00022833"/>
    </source>
</evidence>
<comment type="cofactor">
    <cofactor evidence="1">
        <name>Zn(2+)</name>
        <dbReference type="ChEBI" id="CHEBI:29105"/>
    </cofactor>
</comment>
<keyword evidence="2" id="KW-0479">Metal-binding</keyword>
<dbReference type="InterPro" id="IPR055438">
    <property type="entry name" value="AstE_AspA_cat"/>
</dbReference>
<evidence type="ECO:0000256" key="2">
    <source>
        <dbReference type="ARBA" id="ARBA00022723"/>
    </source>
</evidence>
<dbReference type="Proteomes" id="UP000075321">
    <property type="component" value="Unassembled WGS sequence"/>
</dbReference>
<feature type="domain" description="Succinylglutamate desuccinylase/Aspartoacylase catalytic" evidence="6">
    <location>
        <begin position="71"/>
        <end position="163"/>
    </location>
</feature>
<dbReference type="PATRIC" id="fig|1008153.3.peg.1415"/>
<dbReference type="OrthoDB" id="170089at2157"/>
<name>A0A151AFY8_9EURY</name>
<dbReference type="Pfam" id="PF24827">
    <property type="entry name" value="AstE_AspA_cat"/>
    <property type="match status" value="1"/>
</dbReference>
<keyword evidence="4" id="KW-0862">Zinc</keyword>
<proteinExistence type="predicted"/>
<dbReference type="GO" id="GO:0046872">
    <property type="term" value="F:metal ion binding"/>
    <property type="evidence" value="ECO:0007669"/>
    <property type="project" value="UniProtKB-KW"/>
</dbReference>
<evidence type="ECO:0000256" key="3">
    <source>
        <dbReference type="ARBA" id="ARBA00022801"/>
    </source>
</evidence>
<dbReference type="GO" id="GO:0016788">
    <property type="term" value="F:hydrolase activity, acting on ester bonds"/>
    <property type="evidence" value="ECO:0007669"/>
    <property type="project" value="InterPro"/>
</dbReference>
<feature type="region of interest" description="Disordered" evidence="5">
    <location>
        <begin position="27"/>
        <end position="47"/>
    </location>
</feature>
<dbReference type="PROSITE" id="PS51257">
    <property type="entry name" value="PROKAR_LIPOPROTEIN"/>
    <property type="match status" value="1"/>
</dbReference>
<dbReference type="EMBL" id="LTAZ01000004">
    <property type="protein sequence ID" value="KYH26307.1"/>
    <property type="molecule type" value="Genomic_DNA"/>
</dbReference>
<organism evidence="7 8">
    <name type="scientific">Halalkalicoccus paucihalophilus</name>
    <dbReference type="NCBI Taxonomy" id="1008153"/>
    <lineage>
        <taxon>Archaea</taxon>
        <taxon>Methanobacteriati</taxon>
        <taxon>Methanobacteriota</taxon>
        <taxon>Stenosarchaea group</taxon>
        <taxon>Halobacteria</taxon>
        <taxon>Halobacteriales</taxon>
        <taxon>Halococcaceae</taxon>
        <taxon>Halalkalicoccus</taxon>
    </lineage>
</organism>
<gene>
    <name evidence="7" type="ORF">HAPAU_14040</name>
</gene>
<comment type="caution">
    <text evidence="7">The sequence shown here is derived from an EMBL/GenBank/DDBJ whole genome shotgun (WGS) entry which is preliminary data.</text>
</comment>
<evidence type="ECO:0000259" key="6">
    <source>
        <dbReference type="Pfam" id="PF24827"/>
    </source>
</evidence>
<dbReference type="Gene3D" id="3.40.630.10">
    <property type="entry name" value="Zn peptidases"/>
    <property type="match status" value="1"/>
</dbReference>
<accession>A0A151AFY8</accession>
<dbReference type="InterPro" id="IPR053138">
    <property type="entry name" value="N-alpha-Ac-DABA_deacetylase"/>
</dbReference>
<evidence type="ECO:0000313" key="8">
    <source>
        <dbReference type="Proteomes" id="UP000075321"/>
    </source>
</evidence>
<evidence type="ECO:0000256" key="1">
    <source>
        <dbReference type="ARBA" id="ARBA00001947"/>
    </source>
</evidence>
<reference evidence="7 8" key="1">
    <citation type="submission" date="2016-02" db="EMBL/GenBank/DDBJ databases">
        <title>Genome sequence of Halalkalicoccus paucihalophilus DSM 24557.</title>
        <authorList>
            <person name="Poehlein A."/>
            <person name="Daniel R."/>
        </authorList>
    </citation>
    <scope>NUCLEOTIDE SEQUENCE [LARGE SCALE GENOMIC DNA]</scope>
    <source>
        <strain evidence="7 8">DSM 24557</strain>
    </source>
</reference>
<evidence type="ECO:0000256" key="5">
    <source>
        <dbReference type="SAM" id="MobiDB-lite"/>
    </source>
</evidence>
<dbReference type="PANTHER" id="PTHR37326">
    <property type="entry name" value="BLL3975 PROTEIN"/>
    <property type="match status" value="1"/>
</dbReference>